<keyword evidence="3" id="KW-1185">Reference proteome</keyword>
<dbReference type="SUPFAM" id="SSF52540">
    <property type="entry name" value="P-loop containing nucleoside triphosphate hydrolases"/>
    <property type="match status" value="1"/>
</dbReference>
<dbReference type="Gene3D" id="3.90.320.10">
    <property type="match status" value="1"/>
</dbReference>
<keyword evidence="2" id="KW-0378">Hydrolase</keyword>
<dbReference type="Pfam" id="PF12705">
    <property type="entry name" value="PDDEXK_1"/>
    <property type="match status" value="1"/>
</dbReference>
<dbReference type="OrthoDB" id="198745at2"/>
<accession>A0A4Y8P9S3</accession>
<dbReference type="RefSeq" id="WP_134440554.1">
    <property type="nucleotide sequence ID" value="NZ_LXQC01000154.1"/>
</dbReference>
<gene>
    <name evidence="2" type="ORF">A7Q10_01455</name>
</gene>
<protein>
    <submittedName>
        <fullName evidence="2">Helicase I</fullName>
    </submittedName>
</protein>
<evidence type="ECO:0000313" key="2">
    <source>
        <dbReference type="EMBL" id="TFE67467.1"/>
    </source>
</evidence>
<dbReference type="InterPro" id="IPR027417">
    <property type="entry name" value="P-loop_NTPase"/>
</dbReference>
<keyword evidence="2" id="KW-0547">Nucleotide-binding</keyword>
<dbReference type="GO" id="GO:0004386">
    <property type="term" value="F:helicase activity"/>
    <property type="evidence" value="ECO:0007669"/>
    <property type="project" value="UniProtKB-KW"/>
</dbReference>
<name>A0A4Y8P9S3_9BACT</name>
<reference evidence="2 3" key="1">
    <citation type="submission" date="2016-05" db="EMBL/GenBank/DDBJ databases">
        <title>Diversity and Homogeneity among Thermoacidophilic Verrucomicrobia Methanotrophs Linked with Geographical Origin.</title>
        <authorList>
            <person name="Erikstad H.-A."/>
            <person name="Smestad N.B."/>
            <person name="Ceballos R.M."/>
            <person name="Birkeland N.-K."/>
        </authorList>
    </citation>
    <scope>NUCLEOTIDE SEQUENCE [LARGE SCALE GENOMIC DNA]</scope>
    <source>
        <strain evidence="2 3">Phi</strain>
    </source>
</reference>
<dbReference type="InterPro" id="IPR038726">
    <property type="entry name" value="PDDEXK_AddAB-type"/>
</dbReference>
<sequence>MDFERHFLGGQDPFPLSVVEWLSLRSSNSLDRIVDFSDFLIIVPTRFSAQMLVEAIKNKYSQGFILPTIITPMTLFEIHPNGWLDLKKVASRMQRKLAWVSVLNQAFQNRIFEFWTLENGDFINMLSLATALINTQDELAEKSLTLKELSSFQSAEEGFYKNLELLEQEYFSTLGKRGLIDPFFFYHQLLQEPKLPPAIKKIVVAGCLDPNPLAIKFLEGLKEFSIDVLLPDAADLSSFFDAKGLPIEDSWRELEIPISDDCIHMYGDEIAMVKAVVKQVSGKNYKHGTTIGLCREQGTAILKEELKKYNIPFFDYSGISYKETPFYDFFLRLKELLDDSSWNNLAQFVRSPLFYEWFQKRYPGKFHVFLSNLDRFTLERIPVFIDDFCQGSGETQGFISCVNRFLEDLKSTQWPQRLLSFLAEALGNFSGPLQEIIPQWSSFLTTRLEQFNLLTPSIVSTDCGAFLSLMLDEMSEERLFFERQALSLELKGWLELLWDDASHLILAGFQEGDVPKSMGTNLILDEERRKQLGLRSQAMRLTRDGLLLRYLAERLSRKGRIDIFLSKRDSEGEVLYPSRLLFFLEDKELPRRVSTLFSSLPSQTIPKGKTSLFKLKPPFPALNNQESLSVSAINDYLSCPFYFYLKHGLGWQPFELPQAELVESDFGAILHEVLTIFGKSYESKELVDPNQIFLFLADQLEKILTDRYGKTRTLALHFQQKAMLGRLKTFSLFQAARRKEGWQVVDVEKSIELQIEGMRIRGRIDRIDQREEELLIIDYKTMKAQEPFRSHLRMVRSNEELPPTEAYFLFEGKKWRWLNFQLPLYYLGLKSVGAGKSLAVAFYFLSHREGNDLLKLWPLDKSHFLEESTQSISKVVKAIKENKFWPPNPKADIWRYPPWNFWFDSGPEEIFEPPI</sequence>
<comment type="caution">
    <text evidence="2">The sequence shown here is derived from an EMBL/GenBank/DDBJ whole genome shotgun (WGS) entry which is preliminary data.</text>
</comment>
<dbReference type="InterPro" id="IPR011604">
    <property type="entry name" value="PDDEXK-like_dom_sf"/>
</dbReference>
<evidence type="ECO:0000259" key="1">
    <source>
        <dbReference type="Pfam" id="PF12705"/>
    </source>
</evidence>
<feature type="domain" description="PD-(D/E)XK endonuclease-like" evidence="1">
    <location>
        <begin position="627"/>
        <end position="890"/>
    </location>
</feature>
<organism evidence="2 3">
    <name type="scientific">Methylacidiphilum caldifontis</name>
    <dbReference type="NCBI Taxonomy" id="2795386"/>
    <lineage>
        <taxon>Bacteria</taxon>
        <taxon>Pseudomonadati</taxon>
        <taxon>Verrucomicrobiota</taxon>
        <taxon>Methylacidiphilae</taxon>
        <taxon>Methylacidiphilales</taxon>
        <taxon>Methylacidiphilaceae</taxon>
        <taxon>Methylacidiphilum (ex Ratnadevi et al. 2023)</taxon>
    </lineage>
</organism>
<keyword evidence="2" id="KW-0347">Helicase</keyword>
<dbReference type="Proteomes" id="UP000297713">
    <property type="component" value="Unassembled WGS sequence"/>
</dbReference>
<keyword evidence="2" id="KW-0067">ATP-binding</keyword>
<dbReference type="AlphaFoldDB" id="A0A4Y8P9S3"/>
<evidence type="ECO:0000313" key="3">
    <source>
        <dbReference type="Proteomes" id="UP000297713"/>
    </source>
</evidence>
<dbReference type="EMBL" id="LXQC01000154">
    <property type="protein sequence ID" value="TFE67467.1"/>
    <property type="molecule type" value="Genomic_DNA"/>
</dbReference>
<proteinExistence type="predicted"/>